<dbReference type="AlphaFoldDB" id="A0A078AUA0"/>
<accession>A0A078AUA0</accession>
<dbReference type="InParanoid" id="A0A078AUA0"/>
<dbReference type="Proteomes" id="UP000039865">
    <property type="component" value="Unassembled WGS sequence"/>
</dbReference>
<dbReference type="InterPro" id="IPR006571">
    <property type="entry name" value="TLDc_dom"/>
</dbReference>
<evidence type="ECO:0000259" key="1">
    <source>
        <dbReference type="Pfam" id="PF07534"/>
    </source>
</evidence>
<protein>
    <recommendedName>
        <fullName evidence="1">TLDc domain-containing protein</fullName>
    </recommendedName>
</protein>
<dbReference type="Pfam" id="PF07534">
    <property type="entry name" value="TLD"/>
    <property type="match status" value="1"/>
</dbReference>
<sequence length="504" mass="57169">MHKIHLLEGHQSEYSILEKAQKSGYPRDVVMLSIGLAISLALFSQPQNSAVNNIQSLWLSEPKNTFEWTEEKALDWVTFSQMVDIQSSPIGELYGITDYSVGPNNYRLAYKFNLENGKWTSFDKDFQVKDIKFDIFGNYYLLDTKGRLYAKNSKTQIITNNIKDFEVSSKGLIYAISSVALESNDQTKLNTWIRGSSDKGNKEYSYQYILYSPKRYSKLVVKDETPIYVDENSTIIGYGNQCIKDITVGIDGSLWALSCKQNSEKTDFQLIKWEPVRGKWYEVTNSFGVKIAAYNEISISIVDSFGRIKYSTDKNRYENVRFSEDGQRPGLFADSLILNSTNIGYVQGLIKESHYVSKICYRAAAVDGFNAEKFHEGCDYQGPTLTILKSQRGRVAGAYTSASFTSQGQSSWDDKAFIFSPDLQVVLQIKQFSEAHKNDWYAGPSFGESKDLYASLDKSYYSQSDAGNSYQLPPGLTYGSSEAQAYLFGERFFELEEIEVYSLI</sequence>
<gene>
    <name evidence="2" type="primary">Contig1775.g1921</name>
    <name evidence="2" type="ORF">STYLEM_13475</name>
</gene>
<keyword evidence="3" id="KW-1185">Reference proteome</keyword>
<organism evidence="2 3">
    <name type="scientific">Stylonychia lemnae</name>
    <name type="common">Ciliate</name>
    <dbReference type="NCBI Taxonomy" id="5949"/>
    <lineage>
        <taxon>Eukaryota</taxon>
        <taxon>Sar</taxon>
        <taxon>Alveolata</taxon>
        <taxon>Ciliophora</taxon>
        <taxon>Intramacronucleata</taxon>
        <taxon>Spirotrichea</taxon>
        <taxon>Stichotrichia</taxon>
        <taxon>Sporadotrichida</taxon>
        <taxon>Oxytrichidae</taxon>
        <taxon>Stylonychinae</taxon>
        <taxon>Stylonychia</taxon>
    </lineage>
</organism>
<name>A0A078AUA0_STYLE</name>
<dbReference type="OrthoDB" id="25620at2759"/>
<evidence type="ECO:0000313" key="3">
    <source>
        <dbReference type="Proteomes" id="UP000039865"/>
    </source>
</evidence>
<proteinExistence type="predicted"/>
<evidence type="ECO:0000313" key="2">
    <source>
        <dbReference type="EMBL" id="CDW84413.1"/>
    </source>
</evidence>
<feature type="domain" description="TLDc" evidence="1">
    <location>
        <begin position="334"/>
        <end position="503"/>
    </location>
</feature>
<reference evidence="2 3" key="1">
    <citation type="submission" date="2014-06" db="EMBL/GenBank/DDBJ databases">
        <authorList>
            <person name="Swart Estienne"/>
        </authorList>
    </citation>
    <scope>NUCLEOTIDE SEQUENCE [LARGE SCALE GENOMIC DNA]</scope>
    <source>
        <strain evidence="2 3">130c</strain>
    </source>
</reference>
<dbReference type="EMBL" id="CCKQ01012780">
    <property type="protein sequence ID" value="CDW84413.1"/>
    <property type="molecule type" value="Genomic_DNA"/>
</dbReference>